<feature type="transmembrane region" description="Helical" evidence="1">
    <location>
        <begin position="201"/>
        <end position="227"/>
    </location>
</feature>
<proteinExistence type="predicted"/>
<gene>
    <name evidence="2" type="ORF">NCTC12224_02254</name>
</gene>
<dbReference type="RefSeq" id="WP_172605583.1">
    <property type="nucleotide sequence ID" value="NZ_JBNPNB010000050.1"/>
</dbReference>
<keyword evidence="1" id="KW-1133">Transmembrane helix</keyword>
<dbReference type="Pfam" id="PF06161">
    <property type="entry name" value="DUF975"/>
    <property type="match status" value="1"/>
</dbReference>
<keyword evidence="1" id="KW-0812">Transmembrane</keyword>
<protein>
    <submittedName>
        <fullName evidence="2">Membrane protein</fullName>
    </submittedName>
</protein>
<feature type="transmembrane region" description="Helical" evidence="1">
    <location>
        <begin position="28"/>
        <end position="50"/>
    </location>
</feature>
<dbReference type="PANTHER" id="PTHR40076">
    <property type="entry name" value="MEMBRANE PROTEIN-RELATED"/>
    <property type="match status" value="1"/>
</dbReference>
<dbReference type="PANTHER" id="PTHR40076:SF1">
    <property type="entry name" value="MEMBRANE PROTEIN"/>
    <property type="match status" value="1"/>
</dbReference>
<feature type="transmembrane region" description="Helical" evidence="1">
    <location>
        <begin position="71"/>
        <end position="104"/>
    </location>
</feature>
<keyword evidence="1" id="KW-0472">Membrane</keyword>
<feature type="transmembrane region" description="Helical" evidence="1">
    <location>
        <begin position="144"/>
        <end position="167"/>
    </location>
</feature>
<reference evidence="2 3" key="1">
    <citation type="submission" date="2018-06" db="EMBL/GenBank/DDBJ databases">
        <authorList>
            <consortium name="Pathogen Informatics"/>
            <person name="Doyle S."/>
        </authorList>
    </citation>
    <scope>NUCLEOTIDE SEQUENCE [LARGE SCALE GENOMIC DNA]</scope>
    <source>
        <strain evidence="2 3">NCTC12224</strain>
    </source>
</reference>
<dbReference type="InterPro" id="IPR010380">
    <property type="entry name" value="DUF975"/>
</dbReference>
<dbReference type="EMBL" id="UHFN01000007">
    <property type="protein sequence ID" value="SUN63132.1"/>
    <property type="molecule type" value="Genomic_DNA"/>
</dbReference>
<evidence type="ECO:0000313" key="2">
    <source>
        <dbReference type="EMBL" id="SUN63132.1"/>
    </source>
</evidence>
<organism evidence="2 3">
    <name type="scientific">Streptococcus hyointestinalis</name>
    <dbReference type="NCBI Taxonomy" id="1337"/>
    <lineage>
        <taxon>Bacteria</taxon>
        <taxon>Bacillati</taxon>
        <taxon>Bacillota</taxon>
        <taxon>Bacilli</taxon>
        <taxon>Lactobacillales</taxon>
        <taxon>Streptococcaceae</taxon>
        <taxon>Streptococcus</taxon>
    </lineage>
</organism>
<name>A0A380KDE7_9STRE</name>
<evidence type="ECO:0000256" key="1">
    <source>
        <dbReference type="SAM" id="Phobius"/>
    </source>
</evidence>
<accession>A0A380KDE7</accession>
<dbReference type="Proteomes" id="UP000254924">
    <property type="component" value="Unassembled WGS sequence"/>
</dbReference>
<sequence length="249" mass="27672">MRTRESLKAEAKDLLRDNWWSGISLNTIPYLIVNILVAAVSWLAFSPFLLPLVGLGLLQDTYTDTTGVSDIGLILGGIVLGVIIFVLSILISFATNIVTIGIAASNLDWVKTGDASDAGLAKAFRYFSTKDFWKVFVLSLKQVLYIWLWSLIPVVGPIISFVKALAYSQTAYIYRQKGDVLTSGEIITESRKLMDGNKLDYFVLQLSFIGWLILSTLSFGIGLIWLVPYYNMTLAVYHKDLRESAAVID</sequence>
<dbReference type="GeneID" id="78357498"/>
<dbReference type="AlphaFoldDB" id="A0A380KDE7"/>
<evidence type="ECO:0000313" key="3">
    <source>
        <dbReference type="Proteomes" id="UP000254924"/>
    </source>
</evidence>
<keyword evidence="3" id="KW-1185">Reference proteome</keyword>